<dbReference type="InterPro" id="IPR006638">
    <property type="entry name" value="Elp3/MiaA/NifB-like_rSAM"/>
</dbReference>
<dbReference type="Pfam" id="PF18693">
    <property type="entry name" value="TRAM_2"/>
    <property type="match status" value="1"/>
</dbReference>
<dbReference type="InterPro" id="IPR058240">
    <property type="entry name" value="rSAM_sf"/>
</dbReference>
<evidence type="ECO:0000256" key="7">
    <source>
        <dbReference type="ARBA" id="ARBA00023014"/>
    </source>
</evidence>
<dbReference type="PROSITE" id="PS50926">
    <property type="entry name" value="TRAM"/>
    <property type="match status" value="1"/>
</dbReference>
<dbReference type="Pfam" id="PF04055">
    <property type="entry name" value="Radical_SAM"/>
    <property type="match status" value="1"/>
</dbReference>
<dbReference type="PROSITE" id="PS51449">
    <property type="entry name" value="MTTASE_N"/>
    <property type="match status" value="1"/>
</dbReference>
<protein>
    <recommendedName>
        <fullName evidence="8">Ribosomal protein uS12 methylthiotransferase RimO</fullName>
        <shortName evidence="8">uS12 MTTase</shortName>
        <shortName evidence="8">uS12 methylthiotransferase</shortName>
        <ecNumber evidence="8">2.8.4.4</ecNumber>
    </recommendedName>
    <alternativeName>
        <fullName evidence="8">Ribosomal protein uS12 (aspartate-C(3))-methylthiotransferase</fullName>
    </alternativeName>
    <alternativeName>
        <fullName evidence="8">Ribosome maturation factor RimO</fullName>
    </alternativeName>
</protein>
<comment type="similarity">
    <text evidence="8">Belongs to the methylthiotransferase family. RimO subfamily.</text>
</comment>
<keyword evidence="7 8" id="KW-0411">Iron-sulfur</keyword>
<keyword evidence="4 8" id="KW-0949">S-adenosyl-L-methionine</keyword>
<keyword evidence="1 8" id="KW-0004">4Fe-4S</keyword>
<dbReference type="Proteomes" id="UP001232493">
    <property type="component" value="Chromosome"/>
</dbReference>
<evidence type="ECO:0000313" key="12">
    <source>
        <dbReference type="EMBL" id="WGS63961.1"/>
    </source>
</evidence>
<dbReference type="Gene3D" id="2.40.50.140">
    <property type="entry name" value="Nucleic acid-binding proteins"/>
    <property type="match status" value="1"/>
</dbReference>
<keyword evidence="12" id="KW-0689">Ribosomal protein</keyword>
<reference evidence="12 13" key="1">
    <citation type="submission" date="2021-02" db="EMBL/GenBank/DDBJ databases">
        <title>Characterization of Marinitoga sp. nov. str. BP5-C20A.</title>
        <authorList>
            <person name="Erauso G."/>
            <person name="Postec A."/>
        </authorList>
    </citation>
    <scope>NUCLEOTIDE SEQUENCE [LARGE SCALE GENOMIC DNA]</scope>
    <source>
        <strain evidence="12 13">BP5-C20A</strain>
    </source>
</reference>
<feature type="binding site" evidence="8">
    <location>
        <position position="158"/>
    </location>
    <ligand>
        <name>[4Fe-4S] cluster</name>
        <dbReference type="ChEBI" id="CHEBI:49883"/>
        <label>2</label>
        <note>4Fe-4S-S-AdoMet</note>
    </ligand>
</feature>
<organism evidence="12 13">
    <name type="scientific">Marinitoga aeolica</name>
    <dbReference type="NCBI Taxonomy" id="2809031"/>
    <lineage>
        <taxon>Bacteria</taxon>
        <taxon>Thermotogati</taxon>
        <taxon>Thermotogota</taxon>
        <taxon>Thermotogae</taxon>
        <taxon>Petrotogales</taxon>
        <taxon>Petrotogaceae</taxon>
        <taxon>Marinitoga</taxon>
    </lineage>
</organism>
<dbReference type="NCBIfam" id="TIGR00089">
    <property type="entry name" value="MiaB/RimO family radical SAM methylthiotransferase"/>
    <property type="match status" value="1"/>
</dbReference>
<keyword evidence="2 8" id="KW-0963">Cytoplasm</keyword>
<evidence type="ECO:0000256" key="1">
    <source>
        <dbReference type="ARBA" id="ARBA00022485"/>
    </source>
</evidence>
<dbReference type="EC" id="2.8.4.4" evidence="8"/>
<dbReference type="PANTHER" id="PTHR43837">
    <property type="entry name" value="RIBOSOMAL PROTEIN S12 METHYLTHIOTRANSFERASE RIMO"/>
    <property type="match status" value="1"/>
</dbReference>
<comment type="cofactor">
    <cofactor evidence="8">
        <name>[4Fe-4S] cluster</name>
        <dbReference type="ChEBI" id="CHEBI:49883"/>
    </cofactor>
    <text evidence="8">Binds 2 [4Fe-4S] clusters. One cluster is coordinated with 3 cysteines and an exchangeable S-adenosyl-L-methionine.</text>
</comment>
<dbReference type="Gene3D" id="3.80.30.20">
    <property type="entry name" value="tm_1862 like domain"/>
    <property type="match status" value="1"/>
</dbReference>
<dbReference type="InterPro" id="IPR038135">
    <property type="entry name" value="Methylthiotransferase_N_sf"/>
</dbReference>
<dbReference type="InterPro" id="IPR023404">
    <property type="entry name" value="rSAM_horseshoe"/>
</dbReference>
<evidence type="ECO:0000259" key="9">
    <source>
        <dbReference type="PROSITE" id="PS50926"/>
    </source>
</evidence>
<sequence length="434" mass="50024">MKEKVYILTLGCPKNEADMDVLKGIFLQKGYELTDNPVEANYSIIDTCGFIEPAKEESINEIFNIVSLKEENPNMKIIPIGCLVERYYDDLKKELTEVDGLIGVVPPAKIVEAIEKKNYYFKLSKPYDVYKCDYRIVQDKPYAYIKIADGCNRKCAFCSIPYFKGDPVSREIEDIKKEAEFLIKNGVKEIVLVSQDNTLYGVDLYKKQALPELLKEINSIKSDFWIRVMYLHPDFINDEIIEAINSLDKVVKYFDIPMQHGSNNVLNLMGRVRKTQQLKDIIAKIRKNPDAIIRTTIIVGFPGETDEDFEALMDFVDEVEFDRLGAFTYFDEEGTPSYLLPNKVDDVIKEKRMEELMELQKEISTERLERFVGMTLKVLVEEYENGVYIGRAYSDAPEIDGNVFFKSEDKLELGDFVDVEIVNSSEYDLEGIIR</sequence>
<comment type="catalytic activity">
    <reaction evidence="8">
        <text>L-aspartate(89)-[ribosomal protein uS12]-hydrogen + (sulfur carrier)-SH + AH2 + 2 S-adenosyl-L-methionine = 3-methylsulfanyl-L-aspartate(89)-[ribosomal protein uS12]-hydrogen + (sulfur carrier)-H + 5'-deoxyadenosine + L-methionine + A + S-adenosyl-L-homocysteine + 2 H(+)</text>
        <dbReference type="Rhea" id="RHEA:37087"/>
        <dbReference type="Rhea" id="RHEA-COMP:10460"/>
        <dbReference type="Rhea" id="RHEA-COMP:10461"/>
        <dbReference type="Rhea" id="RHEA-COMP:14737"/>
        <dbReference type="Rhea" id="RHEA-COMP:14739"/>
        <dbReference type="ChEBI" id="CHEBI:13193"/>
        <dbReference type="ChEBI" id="CHEBI:15378"/>
        <dbReference type="ChEBI" id="CHEBI:17319"/>
        <dbReference type="ChEBI" id="CHEBI:17499"/>
        <dbReference type="ChEBI" id="CHEBI:29917"/>
        <dbReference type="ChEBI" id="CHEBI:29961"/>
        <dbReference type="ChEBI" id="CHEBI:57844"/>
        <dbReference type="ChEBI" id="CHEBI:57856"/>
        <dbReference type="ChEBI" id="CHEBI:59789"/>
        <dbReference type="ChEBI" id="CHEBI:64428"/>
        <dbReference type="ChEBI" id="CHEBI:73599"/>
        <dbReference type="EC" id="2.8.4.4"/>
    </reaction>
</comment>
<feature type="binding site" evidence="8">
    <location>
        <position position="82"/>
    </location>
    <ligand>
        <name>[4Fe-4S] cluster</name>
        <dbReference type="ChEBI" id="CHEBI:49883"/>
        <label>1</label>
    </ligand>
</feature>
<feature type="domain" description="TRAM" evidence="9">
    <location>
        <begin position="369"/>
        <end position="434"/>
    </location>
</feature>
<feature type="binding site" evidence="8">
    <location>
        <position position="48"/>
    </location>
    <ligand>
        <name>[4Fe-4S] cluster</name>
        <dbReference type="ChEBI" id="CHEBI:49883"/>
        <label>1</label>
    </ligand>
</feature>
<keyword evidence="3 8" id="KW-0808">Transferase</keyword>
<keyword evidence="12" id="KW-0687">Ribonucleoprotein</keyword>
<dbReference type="InterPro" id="IPR020612">
    <property type="entry name" value="Methylthiotransferase_CS"/>
</dbReference>
<dbReference type="InterPro" id="IPR012340">
    <property type="entry name" value="NA-bd_OB-fold"/>
</dbReference>
<dbReference type="GO" id="GO:0005840">
    <property type="term" value="C:ribosome"/>
    <property type="evidence" value="ECO:0007669"/>
    <property type="project" value="UniProtKB-KW"/>
</dbReference>
<comment type="function">
    <text evidence="8">Catalyzes the methylthiolation of an aspartic acid residue of ribosomal protein uS12.</text>
</comment>
<proteinExistence type="inferred from homology"/>
<evidence type="ECO:0000256" key="3">
    <source>
        <dbReference type="ARBA" id="ARBA00022679"/>
    </source>
</evidence>
<feature type="domain" description="Radical SAM core" evidence="11">
    <location>
        <begin position="137"/>
        <end position="366"/>
    </location>
</feature>
<dbReference type="InterPro" id="IPR005840">
    <property type="entry name" value="Ribosomal_uS12_MeSTrfase_RimO"/>
</dbReference>
<feature type="domain" description="MTTase N-terminal" evidence="10">
    <location>
        <begin position="3"/>
        <end position="119"/>
    </location>
</feature>
<evidence type="ECO:0000256" key="8">
    <source>
        <dbReference type="HAMAP-Rule" id="MF_01865"/>
    </source>
</evidence>
<accession>A0ABY8PMV2</accession>
<dbReference type="Gene3D" id="3.40.50.12160">
    <property type="entry name" value="Methylthiotransferase, N-terminal domain"/>
    <property type="match status" value="1"/>
</dbReference>
<dbReference type="InterPro" id="IPR002792">
    <property type="entry name" value="TRAM_dom"/>
</dbReference>
<keyword evidence="6 8" id="KW-0408">Iron</keyword>
<feature type="binding site" evidence="8">
    <location>
        <position position="155"/>
    </location>
    <ligand>
        <name>[4Fe-4S] cluster</name>
        <dbReference type="ChEBI" id="CHEBI:49883"/>
        <label>2</label>
        <note>4Fe-4S-S-AdoMet</note>
    </ligand>
</feature>
<dbReference type="EMBL" id="CP069362">
    <property type="protein sequence ID" value="WGS63961.1"/>
    <property type="molecule type" value="Genomic_DNA"/>
</dbReference>
<evidence type="ECO:0000256" key="5">
    <source>
        <dbReference type="ARBA" id="ARBA00022723"/>
    </source>
</evidence>
<dbReference type="SMART" id="SM00729">
    <property type="entry name" value="Elp3"/>
    <property type="match status" value="1"/>
</dbReference>
<dbReference type="GO" id="GO:0103039">
    <property type="term" value="F:protein methylthiotransferase activity"/>
    <property type="evidence" value="ECO:0007669"/>
    <property type="project" value="UniProtKB-EC"/>
</dbReference>
<evidence type="ECO:0000256" key="4">
    <source>
        <dbReference type="ARBA" id="ARBA00022691"/>
    </source>
</evidence>
<keyword evidence="13" id="KW-1185">Reference proteome</keyword>
<dbReference type="RefSeq" id="WP_280997248.1">
    <property type="nucleotide sequence ID" value="NZ_CP069362.1"/>
</dbReference>
<dbReference type="Pfam" id="PF00919">
    <property type="entry name" value="UPF0004"/>
    <property type="match status" value="1"/>
</dbReference>
<dbReference type="InterPro" id="IPR013848">
    <property type="entry name" value="Methylthiotransferase_N"/>
</dbReference>
<dbReference type="NCBIfam" id="TIGR01125">
    <property type="entry name" value="30S ribosomal protein S12 methylthiotransferase RimO"/>
    <property type="match status" value="1"/>
</dbReference>
<dbReference type="SFLD" id="SFLDG01082">
    <property type="entry name" value="B12-binding_domain_containing"/>
    <property type="match status" value="1"/>
</dbReference>
<comment type="subcellular location">
    <subcellularLocation>
        <location evidence="8">Cytoplasm</location>
    </subcellularLocation>
</comment>
<dbReference type="CDD" id="cd01335">
    <property type="entry name" value="Radical_SAM"/>
    <property type="match status" value="1"/>
</dbReference>
<dbReference type="SFLD" id="SFLDF00274">
    <property type="entry name" value="ribosomal_protein_S12_methylth"/>
    <property type="match status" value="1"/>
</dbReference>
<dbReference type="PROSITE" id="PS51918">
    <property type="entry name" value="RADICAL_SAM"/>
    <property type="match status" value="1"/>
</dbReference>
<dbReference type="InterPro" id="IPR007197">
    <property type="entry name" value="rSAM"/>
</dbReference>
<feature type="binding site" evidence="8">
    <location>
        <position position="12"/>
    </location>
    <ligand>
        <name>[4Fe-4S] cluster</name>
        <dbReference type="ChEBI" id="CHEBI:49883"/>
        <label>1</label>
    </ligand>
</feature>
<evidence type="ECO:0000256" key="6">
    <source>
        <dbReference type="ARBA" id="ARBA00023004"/>
    </source>
</evidence>
<evidence type="ECO:0000256" key="2">
    <source>
        <dbReference type="ARBA" id="ARBA00022490"/>
    </source>
</evidence>
<dbReference type="PROSITE" id="PS01278">
    <property type="entry name" value="MTTASE_RADICAL"/>
    <property type="match status" value="1"/>
</dbReference>
<dbReference type="PANTHER" id="PTHR43837:SF1">
    <property type="entry name" value="RIBOSOMAL PROTEIN US12 METHYLTHIOTRANSFERASE RIMO"/>
    <property type="match status" value="1"/>
</dbReference>
<dbReference type="HAMAP" id="MF_01865">
    <property type="entry name" value="MTTase_RimO"/>
    <property type="match status" value="1"/>
</dbReference>
<dbReference type="SFLD" id="SFLDS00029">
    <property type="entry name" value="Radical_SAM"/>
    <property type="match status" value="1"/>
</dbReference>
<name>A0ABY8PMV2_9BACT</name>
<dbReference type="InterPro" id="IPR005839">
    <property type="entry name" value="Methylthiotransferase"/>
</dbReference>
<gene>
    <name evidence="8 12" type="primary">rimO</name>
    <name evidence="12" type="ORF">JRV97_06160</name>
</gene>
<evidence type="ECO:0000259" key="11">
    <source>
        <dbReference type="PROSITE" id="PS51918"/>
    </source>
</evidence>
<feature type="binding site" evidence="8">
    <location>
        <position position="151"/>
    </location>
    <ligand>
        <name>[4Fe-4S] cluster</name>
        <dbReference type="ChEBI" id="CHEBI:49883"/>
        <label>2</label>
        <note>4Fe-4S-S-AdoMet</note>
    </ligand>
</feature>
<dbReference type="SUPFAM" id="SSF102114">
    <property type="entry name" value="Radical SAM enzymes"/>
    <property type="match status" value="1"/>
</dbReference>
<dbReference type="SFLD" id="SFLDG01061">
    <property type="entry name" value="methylthiotransferase"/>
    <property type="match status" value="1"/>
</dbReference>
<evidence type="ECO:0000259" key="10">
    <source>
        <dbReference type="PROSITE" id="PS51449"/>
    </source>
</evidence>
<evidence type="ECO:0000313" key="13">
    <source>
        <dbReference type="Proteomes" id="UP001232493"/>
    </source>
</evidence>
<keyword evidence="5 8" id="KW-0479">Metal-binding</keyword>